<dbReference type="Gene3D" id="3.40.50.790">
    <property type="match status" value="1"/>
</dbReference>
<dbReference type="Pfam" id="PF15099">
    <property type="entry name" value="PIRT"/>
    <property type="match status" value="1"/>
</dbReference>
<dbReference type="CDD" id="cd00403">
    <property type="entry name" value="Ribosomal_L1"/>
    <property type="match status" value="1"/>
</dbReference>
<sequence>MASDQDEVMLDQAQVKKAVQALQAYLKSTSTSESLLLNESQHISLLFTLWRIPKKEQTIRIPLPHGMRTDTAEVCLFTKDEPNMTGDQTERFYKKLLTVKGVERITEVIPFKVLKTEYKPFEAKRRLLGNFDLFLADSRIYRLLPSHIGKHFYESKKAPLSVDLQSNQLARDLQRLIQGSALKVSKKGSCCMARVAHSGMTADEVVENIMAAVSTVASKLPLKGQSIKIIHLKSQSSVALPIYTSNLSHQALVEEAAAKTDSPKKAKNKAKKKQVQHPAGEKQPSDEEIPQLVPIVSPSKKAKLETPCTEGLEKAPKSPRVKANKKSPSSRRPSSQANSKPGTPATKAPKGGVPGEGLKQKTPKMGRGTPGKIKSAKLAKSAKKAPKTPTQKRIKKTSEADTGGSISFDQRGTENTRFRMLSAGILGSLGENRAGLEDTARRSLFPKRGDGAVEPPTWTHFHKPVIVMVLGGLLLGTGCALSLLQYTQVLNVSYTMGTVCLSIGLIFLVTGMVWLPVIKQKLQRKRAAQKEHARSTAG</sequence>
<evidence type="ECO:0000256" key="3">
    <source>
        <dbReference type="ARBA" id="ARBA00022553"/>
    </source>
</evidence>
<organism evidence="13 14">
    <name type="scientific">Conger conger</name>
    <name type="common">Conger eel</name>
    <name type="synonym">Muraena conger</name>
    <dbReference type="NCBI Taxonomy" id="82655"/>
    <lineage>
        <taxon>Eukaryota</taxon>
        <taxon>Metazoa</taxon>
        <taxon>Chordata</taxon>
        <taxon>Craniata</taxon>
        <taxon>Vertebrata</taxon>
        <taxon>Euteleostomi</taxon>
        <taxon>Actinopterygii</taxon>
        <taxon>Neopterygii</taxon>
        <taxon>Teleostei</taxon>
        <taxon>Anguilliformes</taxon>
        <taxon>Congridae</taxon>
        <taxon>Conger</taxon>
    </lineage>
</organism>
<feature type="compositionally biased region" description="Basic residues" evidence="11">
    <location>
        <begin position="265"/>
        <end position="275"/>
    </location>
</feature>
<dbReference type="PANTHER" id="PTHR23105">
    <property type="entry name" value="RIBOSOMAL PROTEIN L7AE FAMILY MEMBER"/>
    <property type="match status" value="1"/>
</dbReference>
<evidence type="ECO:0000256" key="4">
    <source>
        <dbReference type="ARBA" id="ARBA00022843"/>
    </source>
</evidence>
<proteinExistence type="inferred from homology"/>
<evidence type="ECO:0000256" key="1">
    <source>
        <dbReference type="ARBA" id="ARBA00004604"/>
    </source>
</evidence>
<keyword evidence="2" id="KW-1017">Isopeptide bond</keyword>
<evidence type="ECO:0000256" key="11">
    <source>
        <dbReference type="SAM" id="MobiDB-lite"/>
    </source>
</evidence>
<accession>A0A9Q1I556</accession>
<dbReference type="InterPro" id="IPR016095">
    <property type="entry name" value="Ribosomal_uL1_3-a/b-sand"/>
</dbReference>
<dbReference type="InterPro" id="IPR028068">
    <property type="entry name" value="PIRT"/>
</dbReference>
<dbReference type="GO" id="GO:0005730">
    <property type="term" value="C:nucleolus"/>
    <property type="evidence" value="ECO:0007669"/>
    <property type="project" value="UniProtKB-SubCell"/>
</dbReference>
<feature type="region of interest" description="Disordered" evidence="11">
    <location>
        <begin position="256"/>
        <end position="413"/>
    </location>
</feature>
<feature type="compositionally biased region" description="Basic residues" evidence="11">
    <location>
        <begin position="374"/>
        <end position="395"/>
    </location>
</feature>
<evidence type="ECO:0000256" key="12">
    <source>
        <dbReference type="SAM" id="Phobius"/>
    </source>
</evidence>
<comment type="subcellular location">
    <subcellularLocation>
        <location evidence="1">Nucleus</location>
        <location evidence="1">Nucleolus</location>
    </subcellularLocation>
</comment>
<keyword evidence="12" id="KW-0472">Membrane</keyword>
<comment type="similarity">
    <text evidence="9">Belongs to the universal ribosomal protein uL1 family. Highly divergent.</text>
</comment>
<comment type="function">
    <text evidence="8">Regulates cellular senescence through inhibition of PTEN translation. Acts as a pro-apoptotic regulator in response to DNA damage.</text>
</comment>
<dbReference type="EMBL" id="JAFJMO010000002">
    <property type="protein sequence ID" value="KAJ8284007.1"/>
    <property type="molecule type" value="Genomic_DNA"/>
</dbReference>
<evidence type="ECO:0000256" key="2">
    <source>
        <dbReference type="ARBA" id="ARBA00022499"/>
    </source>
</evidence>
<dbReference type="SUPFAM" id="SSF56808">
    <property type="entry name" value="Ribosomal protein L1"/>
    <property type="match status" value="1"/>
</dbReference>
<dbReference type="InterPro" id="IPR028364">
    <property type="entry name" value="Ribosomal_uL1/biogenesis"/>
</dbReference>
<dbReference type="FunFam" id="3.40.50.790:FF:000004">
    <property type="entry name" value="Ribosomal L1 domain-containing 1-like 1"/>
    <property type="match status" value="1"/>
</dbReference>
<feature type="transmembrane region" description="Helical" evidence="12">
    <location>
        <begin position="465"/>
        <end position="486"/>
    </location>
</feature>
<gene>
    <name evidence="13" type="ORF">COCON_G00028570</name>
</gene>
<dbReference type="OrthoDB" id="10251727at2759"/>
<name>A0A9Q1I556_CONCO</name>
<dbReference type="AlphaFoldDB" id="A0A9Q1I556"/>
<dbReference type="GO" id="GO:0003723">
    <property type="term" value="F:RNA binding"/>
    <property type="evidence" value="ECO:0007669"/>
    <property type="project" value="InterPro"/>
</dbReference>
<feature type="transmembrane region" description="Helical" evidence="12">
    <location>
        <begin position="492"/>
        <end position="517"/>
    </location>
</feature>
<protein>
    <recommendedName>
        <fullName evidence="10">Ribosomal L1 domain-containing protein 1</fullName>
    </recommendedName>
</protein>
<evidence type="ECO:0000313" key="14">
    <source>
        <dbReference type="Proteomes" id="UP001152803"/>
    </source>
</evidence>
<dbReference type="InterPro" id="IPR050257">
    <property type="entry name" value="eL8/uL1-like"/>
</dbReference>
<dbReference type="InterPro" id="IPR023674">
    <property type="entry name" value="Ribosomal_uL1-like"/>
</dbReference>
<keyword evidence="3" id="KW-0597">Phosphoprotein</keyword>
<feature type="compositionally biased region" description="Basic residues" evidence="11">
    <location>
        <begin position="317"/>
        <end position="329"/>
    </location>
</feature>
<keyword evidence="7" id="KW-0539">Nucleus</keyword>
<dbReference type="Pfam" id="PF00687">
    <property type="entry name" value="Ribosomal_L1"/>
    <property type="match status" value="1"/>
</dbReference>
<keyword evidence="12" id="KW-1133">Transmembrane helix</keyword>
<keyword evidence="5" id="KW-0007">Acetylation</keyword>
<evidence type="ECO:0000256" key="10">
    <source>
        <dbReference type="ARBA" id="ARBA00070787"/>
    </source>
</evidence>
<evidence type="ECO:0000313" key="13">
    <source>
        <dbReference type="EMBL" id="KAJ8284007.1"/>
    </source>
</evidence>
<dbReference type="Proteomes" id="UP001152803">
    <property type="component" value="Unassembled WGS sequence"/>
</dbReference>
<evidence type="ECO:0000256" key="9">
    <source>
        <dbReference type="ARBA" id="ARBA00061550"/>
    </source>
</evidence>
<keyword evidence="4" id="KW-0832">Ubl conjugation</keyword>
<feature type="compositionally biased region" description="Low complexity" evidence="11">
    <location>
        <begin position="330"/>
        <end position="340"/>
    </location>
</feature>
<comment type="caution">
    <text evidence="13">The sequence shown here is derived from an EMBL/GenBank/DDBJ whole genome shotgun (WGS) entry which is preliminary data.</text>
</comment>
<evidence type="ECO:0000256" key="7">
    <source>
        <dbReference type="ARBA" id="ARBA00023242"/>
    </source>
</evidence>
<evidence type="ECO:0000256" key="8">
    <source>
        <dbReference type="ARBA" id="ARBA00054167"/>
    </source>
</evidence>
<keyword evidence="6" id="KW-0175">Coiled coil</keyword>
<evidence type="ECO:0000256" key="6">
    <source>
        <dbReference type="ARBA" id="ARBA00023054"/>
    </source>
</evidence>
<evidence type="ECO:0000256" key="5">
    <source>
        <dbReference type="ARBA" id="ARBA00022990"/>
    </source>
</evidence>
<keyword evidence="12" id="KW-0812">Transmembrane</keyword>
<keyword evidence="14" id="KW-1185">Reference proteome</keyword>
<dbReference type="Gene3D" id="3.30.190.20">
    <property type="match status" value="1"/>
</dbReference>
<reference evidence="13" key="1">
    <citation type="journal article" date="2023" name="Science">
        <title>Genome structures resolve the early diversification of teleost fishes.</title>
        <authorList>
            <person name="Parey E."/>
            <person name="Louis A."/>
            <person name="Montfort J."/>
            <person name="Bouchez O."/>
            <person name="Roques C."/>
            <person name="Iampietro C."/>
            <person name="Lluch J."/>
            <person name="Castinel A."/>
            <person name="Donnadieu C."/>
            <person name="Desvignes T."/>
            <person name="Floi Bucao C."/>
            <person name="Jouanno E."/>
            <person name="Wen M."/>
            <person name="Mejri S."/>
            <person name="Dirks R."/>
            <person name="Jansen H."/>
            <person name="Henkel C."/>
            <person name="Chen W.J."/>
            <person name="Zahm M."/>
            <person name="Cabau C."/>
            <person name="Klopp C."/>
            <person name="Thompson A.W."/>
            <person name="Robinson-Rechavi M."/>
            <person name="Braasch I."/>
            <person name="Lecointre G."/>
            <person name="Bobe J."/>
            <person name="Postlethwait J.H."/>
            <person name="Berthelot C."/>
            <person name="Roest Crollius H."/>
            <person name="Guiguen Y."/>
        </authorList>
    </citation>
    <scope>NUCLEOTIDE SEQUENCE</scope>
    <source>
        <strain evidence="13">Concon-B</strain>
    </source>
</reference>